<dbReference type="EMBL" id="CAJFDH010000004">
    <property type="protein sequence ID" value="CAD5218100.1"/>
    <property type="molecule type" value="Genomic_DNA"/>
</dbReference>
<comment type="similarity">
    <text evidence="2">Belongs to the WD repeat SWD2 family.</text>
</comment>
<dbReference type="PANTHER" id="PTHR19861:SF0">
    <property type="entry name" value="WD REPEAT-CONTAINING PROTEIN 82"/>
    <property type="match status" value="1"/>
</dbReference>
<dbReference type="SUPFAM" id="SSF50978">
    <property type="entry name" value="WD40 repeat-like"/>
    <property type="match status" value="1"/>
</dbReference>
<evidence type="ECO:0000313" key="8">
    <source>
        <dbReference type="Proteomes" id="UP000614601"/>
    </source>
</evidence>
<proteinExistence type="inferred from homology"/>
<evidence type="ECO:0000256" key="5">
    <source>
        <dbReference type="ARBA" id="ARBA00023242"/>
    </source>
</evidence>
<dbReference type="PROSITE" id="PS50082">
    <property type="entry name" value="WD_REPEATS_2"/>
    <property type="match status" value="2"/>
</dbReference>
<sequence>MNIEELCPVEVSTVRRLSCSRTFEGIGNRMFVNSIDFDDTGCMMLVSGEDENLVVYDVLAGGMQCIVPSKKYGCAHAKYLHSQELALYASTKKDDSIRLLSLYDTHYVRYFQGHSKQITGISVSPVDDMFITSSKDKTLRFWDAKQEACCGIMQVNSNATAAFDPEGLVIAVAIGSDQIRMYDKRAYENGPFVSFDLGIIKDTKWTNIKFSEDGKSILVMTSGNYHRLVDAFNGGITHSLTGHSNANGLVLNACFSPDSQFVFCGSDNGKVTVWSREDGTRVHELSTDPNDPILHCVYNPVYHVLATAGSNTKLWTLS</sequence>
<keyword evidence="4" id="KW-0677">Repeat</keyword>
<dbReference type="PANTHER" id="PTHR19861">
    <property type="entry name" value="WD40 REPEAT PROTEIN SWD2"/>
    <property type="match status" value="1"/>
</dbReference>
<evidence type="ECO:0008006" key="9">
    <source>
        <dbReference type="Google" id="ProtNLM"/>
    </source>
</evidence>
<organism evidence="7 8">
    <name type="scientific">Bursaphelenchus okinawaensis</name>
    <dbReference type="NCBI Taxonomy" id="465554"/>
    <lineage>
        <taxon>Eukaryota</taxon>
        <taxon>Metazoa</taxon>
        <taxon>Ecdysozoa</taxon>
        <taxon>Nematoda</taxon>
        <taxon>Chromadorea</taxon>
        <taxon>Rhabditida</taxon>
        <taxon>Tylenchina</taxon>
        <taxon>Tylenchomorpha</taxon>
        <taxon>Aphelenchoidea</taxon>
        <taxon>Aphelenchoididae</taxon>
        <taxon>Bursaphelenchus</taxon>
    </lineage>
</organism>
<evidence type="ECO:0000256" key="4">
    <source>
        <dbReference type="ARBA" id="ARBA00022737"/>
    </source>
</evidence>
<dbReference type="SMART" id="SM00320">
    <property type="entry name" value="WD40"/>
    <property type="match status" value="5"/>
</dbReference>
<keyword evidence="3 6" id="KW-0853">WD repeat</keyword>
<dbReference type="InterPro" id="IPR001680">
    <property type="entry name" value="WD40_rpt"/>
</dbReference>
<dbReference type="OrthoDB" id="27537at2759"/>
<gene>
    <name evidence="7" type="ORF">BOKJ2_LOCUS7310</name>
</gene>
<reference evidence="7" key="1">
    <citation type="submission" date="2020-09" db="EMBL/GenBank/DDBJ databases">
        <authorList>
            <person name="Kikuchi T."/>
        </authorList>
    </citation>
    <scope>NUCLEOTIDE SEQUENCE</scope>
    <source>
        <strain evidence="7">SH1</strain>
    </source>
</reference>
<evidence type="ECO:0000256" key="3">
    <source>
        <dbReference type="ARBA" id="ARBA00022574"/>
    </source>
</evidence>
<dbReference type="InterPro" id="IPR015943">
    <property type="entry name" value="WD40/YVTN_repeat-like_dom_sf"/>
</dbReference>
<protein>
    <recommendedName>
        <fullName evidence="9">WD_REPEATS_REGION domain-containing protein</fullName>
    </recommendedName>
</protein>
<dbReference type="GO" id="GO:0003682">
    <property type="term" value="F:chromatin binding"/>
    <property type="evidence" value="ECO:0007669"/>
    <property type="project" value="TreeGrafter"/>
</dbReference>
<dbReference type="GO" id="GO:0048188">
    <property type="term" value="C:Set1C/COMPASS complex"/>
    <property type="evidence" value="ECO:0007669"/>
    <property type="project" value="TreeGrafter"/>
</dbReference>
<keyword evidence="8" id="KW-1185">Reference proteome</keyword>
<evidence type="ECO:0000256" key="1">
    <source>
        <dbReference type="ARBA" id="ARBA00004123"/>
    </source>
</evidence>
<dbReference type="PROSITE" id="PS50294">
    <property type="entry name" value="WD_REPEATS_REGION"/>
    <property type="match status" value="1"/>
</dbReference>
<keyword evidence="5" id="KW-0539">Nucleus</keyword>
<accession>A0A811KTB3</accession>
<evidence type="ECO:0000256" key="2">
    <source>
        <dbReference type="ARBA" id="ARBA00005616"/>
    </source>
</evidence>
<dbReference type="InterPro" id="IPR036322">
    <property type="entry name" value="WD40_repeat_dom_sf"/>
</dbReference>
<comment type="subcellular location">
    <subcellularLocation>
        <location evidence="1">Nucleus</location>
    </subcellularLocation>
</comment>
<feature type="repeat" description="WD" evidence="6">
    <location>
        <begin position="111"/>
        <end position="143"/>
    </location>
</feature>
<dbReference type="InterPro" id="IPR037867">
    <property type="entry name" value="Swd2/WDR82"/>
</dbReference>
<dbReference type="Gene3D" id="2.130.10.10">
    <property type="entry name" value="YVTN repeat-like/Quinoprotein amine dehydrogenase"/>
    <property type="match status" value="1"/>
</dbReference>
<dbReference type="Pfam" id="PF00400">
    <property type="entry name" value="WD40"/>
    <property type="match status" value="3"/>
</dbReference>
<comment type="caution">
    <text evidence="7">The sequence shown here is derived from an EMBL/GenBank/DDBJ whole genome shotgun (WGS) entry which is preliminary data.</text>
</comment>
<dbReference type="GO" id="GO:0016070">
    <property type="term" value="P:RNA metabolic process"/>
    <property type="evidence" value="ECO:0007669"/>
    <property type="project" value="UniProtKB-ARBA"/>
</dbReference>
<dbReference type="AlphaFoldDB" id="A0A811KTB3"/>
<evidence type="ECO:0000313" key="7">
    <source>
        <dbReference type="EMBL" id="CAD5218100.1"/>
    </source>
</evidence>
<evidence type="ECO:0000256" key="6">
    <source>
        <dbReference type="PROSITE-ProRule" id="PRU00221"/>
    </source>
</evidence>
<dbReference type="EMBL" id="CAJFCW020000004">
    <property type="protein sequence ID" value="CAG9109253.1"/>
    <property type="molecule type" value="Genomic_DNA"/>
</dbReference>
<feature type="repeat" description="WD" evidence="6">
    <location>
        <begin position="243"/>
        <end position="284"/>
    </location>
</feature>
<dbReference type="Proteomes" id="UP000614601">
    <property type="component" value="Unassembled WGS sequence"/>
</dbReference>
<dbReference type="Proteomes" id="UP000783686">
    <property type="component" value="Unassembled WGS sequence"/>
</dbReference>
<name>A0A811KTB3_9BILA</name>